<protein>
    <recommendedName>
        <fullName evidence="4">ABC transporter permease</fullName>
    </recommendedName>
</protein>
<feature type="transmembrane region" description="Helical" evidence="1">
    <location>
        <begin position="110"/>
        <end position="137"/>
    </location>
</feature>
<gene>
    <name evidence="2" type="ORF">ATZ33_05875</name>
</gene>
<feature type="transmembrane region" description="Helical" evidence="1">
    <location>
        <begin position="157"/>
        <end position="175"/>
    </location>
</feature>
<evidence type="ECO:0000256" key="1">
    <source>
        <dbReference type="SAM" id="Phobius"/>
    </source>
</evidence>
<feature type="transmembrane region" description="Helical" evidence="1">
    <location>
        <begin position="20"/>
        <end position="37"/>
    </location>
</feature>
<keyword evidence="1" id="KW-0472">Membrane</keyword>
<keyword evidence="1" id="KW-1133">Transmembrane helix</keyword>
<evidence type="ECO:0000313" key="2">
    <source>
        <dbReference type="EMBL" id="ALS00912.1"/>
    </source>
</evidence>
<sequence length="267" mass="29347">MINVIKMDLYRMFRSKSTYLILLGTLSFVGMILYSMSESIGTPDVEITIGITTKTDGLRSYTDLATLFKIMASSNSFLIGSVIFSVLFINREEASGFTKNIAGQVTSRGLLVLSKFVSQCSFIVLSFIGSLFVFFFMGNIIFDSVSLGNVFDLVKEMSLQFVFHIAFATIILGLITLIKQPIVSMLVGILLTFGGFSYIYQMINNIIHGLTGNETFNLMNYTVTGIVPSITGTSPITSIIRGMTVSAVFIVVMLTYSITVKTKSDIN</sequence>
<dbReference type="Proteomes" id="UP000065511">
    <property type="component" value="Chromosome"/>
</dbReference>
<evidence type="ECO:0000313" key="3">
    <source>
        <dbReference type="Proteomes" id="UP000065511"/>
    </source>
</evidence>
<accession>A0ABN4J4T0</accession>
<feature type="transmembrane region" description="Helical" evidence="1">
    <location>
        <begin position="182"/>
        <end position="200"/>
    </location>
</feature>
<name>A0ABN4J4T0_9ENTE</name>
<feature type="transmembrane region" description="Helical" evidence="1">
    <location>
        <begin position="67"/>
        <end position="89"/>
    </location>
</feature>
<keyword evidence="1" id="KW-0812">Transmembrane</keyword>
<organism evidence="2 3">
    <name type="scientific">Enterococcus silesiacus</name>
    <dbReference type="NCBI Taxonomy" id="332949"/>
    <lineage>
        <taxon>Bacteria</taxon>
        <taxon>Bacillati</taxon>
        <taxon>Bacillota</taxon>
        <taxon>Bacilli</taxon>
        <taxon>Lactobacillales</taxon>
        <taxon>Enterococcaceae</taxon>
        <taxon>Enterococcus</taxon>
    </lineage>
</organism>
<proteinExistence type="predicted"/>
<keyword evidence="3" id="KW-1185">Reference proteome</keyword>
<reference evidence="2 3" key="1">
    <citation type="submission" date="2015-12" db="EMBL/GenBank/DDBJ databases">
        <authorList>
            <person name="Lauer A."/>
            <person name="Humrighouse B."/>
            <person name="Loparev V."/>
            <person name="Shewmaker P.L."/>
            <person name="Whitney A.M."/>
            <person name="McLaughlin R.W."/>
        </authorList>
    </citation>
    <scope>NUCLEOTIDE SEQUENCE [LARGE SCALE GENOMIC DNA]</scope>
    <source>
        <strain evidence="2 3">LMG 23085</strain>
    </source>
</reference>
<dbReference type="EMBL" id="CP013614">
    <property type="protein sequence ID" value="ALS00912.1"/>
    <property type="molecule type" value="Genomic_DNA"/>
</dbReference>
<feature type="transmembrane region" description="Helical" evidence="1">
    <location>
        <begin position="239"/>
        <end position="258"/>
    </location>
</feature>
<evidence type="ECO:0008006" key="4">
    <source>
        <dbReference type="Google" id="ProtNLM"/>
    </source>
</evidence>
<dbReference type="RefSeq" id="WP_071877875.1">
    <property type="nucleotide sequence ID" value="NZ_JXLC01000012.1"/>
</dbReference>